<protein>
    <submittedName>
        <fullName evidence="5">Glycosyltransferase involved in cell wall bisynthesis</fullName>
    </submittedName>
</protein>
<proteinExistence type="inferred from homology"/>
<keyword evidence="2" id="KW-0328">Glycosyltransferase</keyword>
<dbReference type="RefSeq" id="WP_258042804.1">
    <property type="nucleotide sequence ID" value="NZ_FNUV01000003.1"/>
</dbReference>
<reference evidence="5 6" key="1">
    <citation type="submission" date="2016-10" db="EMBL/GenBank/DDBJ databases">
        <authorList>
            <person name="de Groot N.N."/>
        </authorList>
    </citation>
    <scope>NUCLEOTIDE SEQUENCE [LARGE SCALE GENOMIC DNA]</scope>
    <source>
        <strain evidence="5 6">AR32</strain>
    </source>
</reference>
<dbReference type="PANTHER" id="PTHR43179:SF12">
    <property type="entry name" value="GALACTOFURANOSYLTRANSFERASE GLFT2"/>
    <property type="match status" value="1"/>
</dbReference>
<evidence type="ECO:0000313" key="5">
    <source>
        <dbReference type="EMBL" id="SEF71848.1"/>
    </source>
</evidence>
<evidence type="ECO:0000259" key="4">
    <source>
        <dbReference type="Pfam" id="PF00535"/>
    </source>
</evidence>
<dbReference type="InterPro" id="IPR029044">
    <property type="entry name" value="Nucleotide-diphossugar_trans"/>
</dbReference>
<dbReference type="GO" id="GO:0016757">
    <property type="term" value="F:glycosyltransferase activity"/>
    <property type="evidence" value="ECO:0007669"/>
    <property type="project" value="UniProtKB-KW"/>
</dbReference>
<dbReference type="EMBL" id="FNUV01000003">
    <property type="protein sequence ID" value="SEF71848.1"/>
    <property type="molecule type" value="Genomic_DNA"/>
</dbReference>
<dbReference type="InterPro" id="IPR001173">
    <property type="entry name" value="Glyco_trans_2-like"/>
</dbReference>
<dbReference type="Gene3D" id="3.90.550.10">
    <property type="entry name" value="Spore Coat Polysaccharide Biosynthesis Protein SpsA, Chain A"/>
    <property type="match status" value="1"/>
</dbReference>
<keyword evidence="3 5" id="KW-0808">Transferase</keyword>
<evidence type="ECO:0000256" key="2">
    <source>
        <dbReference type="ARBA" id="ARBA00022676"/>
    </source>
</evidence>
<dbReference type="Proteomes" id="UP000236735">
    <property type="component" value="Unassembled WGS sequence"/>
</dbReference>
<evidence type="ECO:0000313" key="6">
    <source>
        <dbReference type="Proteomes" id="UP000236735"/>
    </source>
</evidence>
<dbReference type="PANTHER" id="PTHR43179">
    <property type="entry name" value="RHAMNOSYLTRANSFERASE WBBL"/>
    <property type="match status" value="1"/>
</dbReference>
<evidence type="ECO:0000256" key="1">
    <source>
        <dbReference type="ARBA" id="ARBA00006739"/>
    </source>
</evidence>
<feature type="domain" description="Glycosyltransferase 2-like" evidence="4">
    <location>
        <begin position="18"/>
        <end position="112"/>
    </location>
</feature>
<name>A0A1H5UBQ5_XYLRU</name>
<dbReference type="AlphaFoldDB" id="A0A1H5UBQ5"/>
<accession>A0A1H5UBQ5</accession>
<gene>
    <name evidence="5" type="ORF">SAMN05216354_1335</name>
</gene>
<dbReference type="Pfam" id="PF00535">
    <property type="entry name" value="Glycos_transf_2"/>
    <property type="match status" value="1"/>
</dbReference>
<sequence length="316" mass="36325">MKIFSIFASEMSKITELSILIPNYNTVCLPLVQQLQALLQATLIPYEILVGDDGSDNKETIASNLPISSLSNCQYILREQNVGRAAIRNFLAQKAQYSVLLFIDSDMTVLNNQFITRYLKCPCLGVICGGVSIHGDEECLKDRSVSSRLQGKNLRYLYEKAEEDKHIANQRQASPYQHLHTANLLIRREVMLQHPFDERFRHYGYEDVLLGKTLRQHRIPITHIDNPLGFCTFETNADFVSKTEEGLRTLYTFQSELKGYSRLLTLVSGIHIPLILSIIRLGHRLFHRIERRNLCGPHPSLLIFKLYRLGYFLSLR</sequence>
<organism evidence="5 6">
    <name type="scientific">Xylanibacter ruminicola</name>
    <name type="common">Prevotella ruminicola</name>
    <dbReference type="NCBI Taxonomy" id="839"/>
    <lineage>
        <taxon>Bacteria</taxon>
        <taxon>Pseudomonadati</taxon>
        <taxon>Bacteroidota</taxon>
        <taxon>Bacteroidia</taxon>
        <taxon>Bacteroidales</taxon>
        <taxon>Prevotellaceae</taxon>
        <taxon>Xylanibacter</taxon>
    </lineage>
</organism>
<dbReference type="SUPFAM" id="SSF53448">
    <property type="entry name" value="Nucleotide-diphospho-sugar transferases"/>
    <property type="match status" value="1"/>
</dbReference>
<evidence type="ECO:0000256" key="3">
    <source>
        <dbReference type="ARBA" id="ARBA00022679"/>
    </source>
</evidence>
<comment type="similarity">
    <text evidence="1">Belongs to the glycosyltransferase 2 family.</text>
</comment>